<keyword evidence="2" id="KW-1185">Reference proteome</keyword>
<reference evidence="1 2" key="1">
    <citation type="journal article" date="2022" name="bioRxiv">
        <title>An ancient truncated duplication of the anti-Mullerian hormone receptor type 2 gene is a potential conserved master sex determinant in the Pangasiidae catfish family.</title>
        <authorList>
            <person name="Wen M."/>
            <person name="Pan Q."/>
            <person name="Jouanno E."/>
            <person name="Montfort J."/>
            <person name="Zahm M."/>
            <person name="Cabau C."/>
            <person name="Klopp C."/>
            <person name="Iampietro C."/>
            <person name="Roques C."/>
            <person name="Bouchez O."/>
            <person name="Castinel A."/>
            <person name="Donnadieu C."/>
            <person name="Parrinello H."/>
            <person name="Poncet C."/>
            <person name="Belmonte E."/>
            <person name="Gautier V."/>
            <person name="Avarre J.-C."/>
            <person name="Dugue R."/>
            <person name="Gustiano R."/>
            <person name="Ha T.T.T."/>
            <person name="Campet M."/>
            <person name="Sriphairoj K."/>
            <person name="Ribolli J."/>
            <person name="de Almeida F.L."/>
            <person name="Desvignes T."/>
            <person name="Postlethwait J.H."/>
            <person name="Bucao C.F."/>
            <person name="Robinson-Rechavi M."/>
            <person name="Bobe J."/>
            <person name="Herpin A."/>
            <person name="Guiguen Y."/>
        </authorList>
    </citation>
    <scope>NUCLEOTIDE SEQUENCE [LARGE SCALE GENOMIC DNA]</scope>
    <source>
        <strain evidence="1">YG-Dec2019</strain>
    </source>
</reference>
<accession>A0ACC5WAA4</accession>
<evidence type="ECO:0000313" key="1">
    <source>
        <dbReference type="EMBL" id="MCI4375974.1"/>
    </source>
</evidence>
<dbReference type="EMBL" id="CM040456">
    <property type="protein sequence ID" value="MCI4375974.1"/>
    <property type="molecule type" value="Genomic_DNA"/>
</dbReference>
<organism evidence="1 2">
    <name type="scientific">Pangasianodon gigas</name>
    <name type="common">Mekong giant catfish</name>
    <name type="synonym">Pangasius gigas</name>
    <dbReference type="NCBI Taxonomy" id="30993"/>
    <lineage>
        <taxon>Eukaryota</taxon>
        <taxon>Metazoa</taxon>
        <taxon>Chordata</taxon>
        <taxon>Craniata</taxon>
        <taxon>Vertebrata</taxon>
        <taxon>Euteleostomi</taxon>
        <taxon>Actinopterygii</taxon>
        <taxon>Neopterygii</taxon>
        <taxon>Teleostei</taxon>
        <taxon>Ostariophysi</taxon>
        <taxon>Siluriformes</taxon>
        <taxon>Pangasiidae</taxon>
        <taxon>Pangasianodon</taxon>
    </lineage>
</organism>
<proteinExistence type="predicted"/>
<feature type="non-terminal residue" evidence="1">
    <location>
        <position position="253"/>
    </location>
</feature>
<comment type="caution">
    <text evidence="1">The sequence shown here is derived from an EMBL/GenBank/DDBJ whole genome shotgun (WGS) entry which is preliminary data.</text>
</comment>
<gene>
    <name evidence="1" type="ORF">PGIGA_G00182720</name>
</gene>
<evidence type="ECO:0000313" key="2">
    <source>
        <dbReference type="Proteomes" id="UP000829447"/>
    </source>
</evidence>
<dbReference type="Proteomes" id="UP000829447">
    <property type="component" value="Linkage Group LG3"/>
</dbReference>
<protein>
    <submittedName>
        <fullName evidence="1">Uncharacterized protein</fullName>
    </submittedName>
</protein>
<name>A0ACC5WAA4_PANGG</name>
<feature type="non-terminal residue" evidence="1">
    <location>
        <position position="1"/>
    </location>
</feature>
<sequence length="253" mass="27629">KTTLLTILCIWGVLTWTGAQAATEWQNPESSNMEKTRMNNDFTQNKNVLKEANKETSQQSAVTHIANVTRAGSTSPDNTDTKKIKATKASFSTAKVTTAVPSRKVSIKSSSQATSKRTTVTPRTTTSPISIFTAELINTTTKTTPLKPVSPTATVKLVFDCTFPVPSEGLVLNAIANLLNSRSANIPDTVKVLGFAYNKTSANSYEVFFIISVSTIMPENRDLRKNVYKQIQASIDNTLNRLLNEPGAEPFEH</sequence>